<proteinExistence type="predicted"/>
<gene>
    <name evidence="1" type="ORF">E5A74_01980</name>
</gene>
<evidence type="ECO:0000313" key="2">
    <source>
        <dbReference type="Proteomes" id="UP000309848"/>
    </source>
</evidence>
<evidence type="ECO:0000313" key="1">
    <source>
        <dbReference type="EMBL" id="TGX45967.1"/>
    </source>
</evidence>
<keyword evidence="2" id="KW-1185">Reference proteome</keyword>
<dbReference type="AlphaFoldDB" id="A0A4S1WUF0"/>
<organism evidence="1 2">
    <name type="scientific">Sphingomonas naasensis</name>
    <dbReference type="NCBI Taxonomy" id="1344951"/>
    <lineage>
        <taxon>Bacteria</taxon>
        <taxon>Pseudomonadati</taxon>
        <taxon>Pseudomonadota</taxon>
        <taxon>Alphaproteobacteria</taxon>
        <taxon>Sphingomonadales</taxon>
        <taxon>Sphingomonadaceae</taxon>
        <taxon>Sphingomonas</taxon>
    </lineage>
</organism>
<dbReference type="Proteomes" id="UP000309848">
    <property type="component" value="Unassembled WGS sequence"/>
</dbReference>
<dbReference type="EMBL" id="SRXU01000001">
    <property type="protein sequence ID" value="TGX45967.1"/>
    <property type="molecule type" value="Genomic_DNA"/>
</dbReference>
<reference evidence="1 2" key="1">
    <citation type="submission" date="2019-04" db="EMBL/GenBank/DDBJ databases">
        <title>Sphingomonas psychrotolerans sp. nov., isolated from soil in the Tianshan Mountains, Xinjiang, China.</title>
        <authorList>
            <person name="Luo Y."/>
            <person name="Sheng H."/>
        </authorList>
    </citation>
    <scope>NUCLEOTIDE SEQUENCE [LARGE SCALE GENOMIC DNA]</scope>
    <source>
        <strain evidence="1 2">KIS18-15</strain>
    </source>
</reference>
<dbReference type="RefSeq" id="WP_135982311.1">
    <property type="nucleotide sequence ID" value="NZ_JAASQM010000001.1"/>
</dbReference>
<comment type="caution">
    <text evidence="1">The sequence shown here is derived from an EMBL/GenBank/DDBJ whole genome shotgun (WGS) entry which is preliminary data.</text>
</comment>
<accession>A0A4S1WUF0</accession>
<sequence>MTPVDPLTVQDDDFARHRDPAEWKGLGVSRVEFREERAAWRLWRIANKHHHRGPLWFVPHDNENAGFEAGLEAVRRWGGTLIAVDAGIADDGVRMNRAVDYGRPVDPNRNFDSALPGYARHVLADLKPGMPIIALHTNGRGFDTGESRCNKSDPPGGGVISIRYCDDTLRPSPSLNRAWPWDDDDTVAFATFRSGDAPSDAFCRDEMVAADFNVVQERVIASDRSLSNYAVLHGLDYLNFETLDRGDGPEGLAEGRRRLVHIIGRALAMCAPKVKPVER</sequence>
<protein>
    <submittedName>
        <fullName evidence="1">Uncharacterized protein</fullName>
    </submittedName>
</protein>
<dbReference type="OrthoDB" id="7848234at2"/>
<name>A0A4S1WUF0_9SPHN</name>